<evidence type="ECO:0000256" key="1">
    <source>
        <dbReference type="SAM" id="SignalP"/>
    </source>
</evidence>
<feature type="chain" id="PRO_5027084455" evidence="1">
    <location>
        <begin position="19"/>
        <end position="136"/>
    </location>
</feature>
<evidence type="ECO:0000313" key="3">
    <source>
        <dbReference type="Proteomes" id="UP000479043"/>
    </source>
</evidence>
<gene>
    <name evidence="2" type="ORF">GR167_11655</name>
</gene>
<evidence type="ECO:0000313" key="2">
    <source>
        <dbReference type="EMBL" id="MYM55960.1"/>
    </source>
</evidence>
<comment type="caution">
    <text evidence="2">The sequence shown here is derived from an EMBL/GenBank/DDBJ whole genome shotgun (WGS) entry which is preliminary data.</text>
</comment>
<dbReference type="Proteomes" id="UP000479043">
    <property type="component" value="Unassembled WGS sequence"/>
</dbReference>
<sequence>MSHLFVAAVVACSGAAFAAEPEPVQQHNSNAVWFENWTGLSNATMTISAPNGKIISIQAETGTPVFQLSGSVVIDGIYRYELKAATDEVIEIVNPIDNGRGENASNTMRKPFQLNGHFTVARGVIITPEEIREEEG</sequence>
<organism evidence="2 3">
    <name type="scientific">Thalassovita mangrovi</name>
    <dbReference type="NCBI Taxonomy" id="2692236"/>
    <lineage>
        <taxon>Bacteria</taxon>
        <taxon>Pseudomonadati</taxon>
        <taxon>Pseudomonadota</taxon>
        <taxon>Alphaproteobacteria</taxon>
        <taxon>Rhodobacterales</taxon>
        <taxon>Roseobacteraceae</taxon>
        <taxon>Thalassovita</taxon>
    </lineage>
</organism>
<keyword evidence="3" id="KW-1185">Reference proteome</keyword>
<proteinExistence type="predicted"/>
<dbReference type="RefSeq" id="WP_160973673.1">
    <property type="nucleotide sequence ID" value="NZ_WWEN01000004.1"/>
</dbReference>
<name>A0A6L8LN43_9RHOB</name>
<dbReference type="AlphaFoldDB" id="A0A6L8LN43"/>
<reference evidence="2 3" key="1">
    <citation type="submission" date="2020-01" db="EMBL/GenBank/DDBJ databases">
        <authorList>
            <person name="Chen S."/>
        </authorList>
    </citation>
    <scope>NUCLEOTIDE SEQUENCE [LARGE SCALE GENOMIC DNA]</scope>
    <source>
        <strain evidence="2 3">GS-10</strain>
    </source>
</reference>
<keyword evidence="1" id="KW-0732">Signal</keyword>
<protein>
    <submittedName>
        <fullName evidence="2">Uncharacterized protein</fullName>
    </submittedName>
</protein>
<accession>A0A6L8LN43</accession>
<feature type="signal peptide" evidence="1">
    <location>
        <begin position="1"/>
        <end position="18"/>
    </location>
</feature>
<dbReference type="EMBL" id="WWEN01000004">
    <property type="protein sequence ID" value="MYM55960.1"/>
    <property type="molecule type" value="Genomic_DNA"/>
</dbReference>